<proteinExistence type="inferred from homology"/>
<evidence type="ECO:0000256" key="7">
    <source>
        <dbReference type="SAM" id="SignalP"/>
    </source>
</evidence>
<accession>A0A8C5ADW0</accession>
<evidence type="ECO:0000256" key="2">
    <source>
        <dbReference type="ARBA" id="ARBA00009923"/>
    </source>
</evidence>
<dbReference type="RefSeq" id="XP_030220760.1">
    <property type="nucleotide sequence ID" value="XM_030364900.1"/>
</dbReference>
<dbReference type="GO" id="GO:0005576">
    <property type="term" value="C:extracellular region"/>
    <property type="evidence" value="ECO:0007669"/>
    <property type="project" value="UniProtKB-SubCell"/>
</dbReference>
<dbReference type="InterPro" id="IPR035940">
    <property type="entry name" value="CAP_sf"/>
</dbReference>
<gene>
    <name evidence="9" type="primary">LOC115549597</name>
</gene>
<dbReference type="FunFam" id="3.40.33.10:FF:000003">
    <property type="entry name" value="Peptidase inhibitor 15"/>
    <property type="match status" value="1"/>
</dbReference>
<feature type="chain" id="PRO_5034529492" evidence="7">
    <location>
        <begin position="17"/>
        <end position="257"/>
    </location>
</feature>
<dbReference type="Gene3D" id="3.40.33.10">
    <property type="entry name" value="CAP"/>
    <property type="match status" value="1"/>
</dbReference>
<evidence type="ECO:0000256" key="6">
    <source>
        <dbReference type="ARBA" id="ARBA00023180"/>
    </source>
</evidence>
<keyword evidence="10" id="KW-1185">Reference proteome</keyword>
<keyword evidence="5 7" id="KW-0732">Signal</keyword>
<keyword evidence="3" id="KW-0964">Secreted</keyword>
<reference evidence="9" key="1">
    <citation type="submission" date="2025-08" db="UniProtKB">
        <authorList>
            <consortium name="Ensembl"/>
        </authorList>
    </citation>
    <scope>IDENTIFICATION</scope>
</reference>
<keyword evidence="4" id="KW-0646">Protease inhibitor</keyword>
<evidence type="ECO:0000256" key="5">
    <source>
        <dbReference type="ARBA" id="ARBA00022729"/>
    </source>
</evidence>
<dbReference type="InterPro" id="IPR001283">
    <property type="entry name" value="CRISP-related"/>
</dbReference>
<dbReference type="OMA" id="CYNMFVW"/>
<dbReference type="PROSITE" id="PS01010">
    <property type="entry name" value="CRISP_2"/>
    <property type="match status" value="1"/>
</dbReference>
<evidence type="ECO:0000256" key="1">
    <source>
        <dbReference type="ARBA" id="ARBA00004613"/>
    </source>
</evidence>
<sequence length="257" mass="29168">MRNMYFLCAIFLLATASPPEAKILALNSDIDSFLASNLTVFNANKPRVSQTPIRARRKRYITQIDMVEILDYHNQVRANVFPPAANMEYMVWDNDLARTAEAWAATCWWDHGPAYLLQFYGQNLSVRTGRYTSIVQLVEPWFDEVKDYAFPYPGLCNLACPLLCYGPMCTHYTQMVWATTNRVGCAVQTCANMLVWGALWREATYLVCNYSPKGNWVGEAPYRVGVPCSSCPPGYGGSCRNNMCSPPAQSNFMHWFK</sequence>
<dbReference type="GeneID" id="115549597"/>
<evidence type="ECO:0000313" key="10">
    <source>
        <dbReference type="Proteomes" id="UP000694546"/>
    </source>
</evidence>
<dbReference type="KEGG" id="gmh:115549597"/>
<comment type="subcellular location">
    <subcellularLocation>
        <location evidence="1">Secreted</location>
    </subcellularLocation>
</comment>
<dbReference type="InterPro" id="IPR014044">
    <property type="entry name" value="CAP_dom"/>
</dbReference>
<organism evidence="9 10">
    <name type="scientific">Gadus morhua</name>
    <name type="common">Atlantic cod</name>
    <dbReference type="NCBI Taxonomy" id="8049"/>
    <lineage>
        <taxon>Eukaryota</taxon>
        <taxon>Metazoa</taxon>
        <taxon>Chordata</taxon>
        <taxon>Craniata</taxon>
        <taxon>Vertebrata</taxon>
        <taxon>Euteleostomi</taxon>
        <taxon>Actinopterygii</taxon>
        <taxon>Neopterygii</taxon>
        <taxon>Teleostei</taxon>
        <taxon>Neoteleostei</taxon>
        <taxon>Acanthomorphata</taxon>
        <taxon>Zeiogadaria</taxon>
        <taxon>Gadariae</taxon>
        <taxon>Gadiformes</taxon>
        <taxon>Gadoidei</taxon>
        <taxon>Gadidae</taxon>
        <taxon>Gadus</taxon>
    </lineage>
</organism>
<dbReference type="GO" id="GO:0030414">
    <property type="term" value="F:peptidase inhibitor activity"/>
    <property type="evidence" value="ECO:0007669"/>
    <property type="project" value="UniProtKB-KW"/>
</dbReference>
<dbReference type="InterPro" id="IPR018244">
    <property type="entry name" value="Allrgn_V5/Tpx1_CS"/>
</dbReference>
<evidence type="ECO:0000313" key="9">
    <source>
        <dbReference type="Ensembl" id="ENSGMOP00000030483.1"/>
    </source>
</evidence>
<dbReference type="Pfam" id="PF00188">
    <property type="entry name" value="CAP"/>
    <property type="match status" value="1"/>
</dbReference>
<protein>
    <submittedName>
        <fullName evidence="9">Peptidase inhibitor 15-like</fullName>
    </submittedName>
</protein>
<dbReference type="OrthoDB" id="414826at2759"/>
<comment type="similarity">
    <text evidence="2">Belongs to the CRISP family.</text>
</comment>
<evidence type="ECO:0000256" key="4">
    <source>
        <dbReference type="ARBA" id="ARBA00022690"/>
    </source>
</evidence>
<dbReference type="PRINTS" id="PR00837">
    <property type="entry name" value="V5TPXLIKE"/>
</dbReference>
<evidence type="ECO:0000259" key="8">
    <source>
        <dbReference type="SMART" id="SM00198"/>
    </source>
</evidence>
<dbReference type="Ensembl" id="ENSGMOT00000071498.1">
    <property type="protein sequence ID" value="ENSGMOP00000030483.1"/>
    <property type="gene ID" value="ENSGMOG00000000767.2"/>
</dbReference>
<dbReference type="PANTHER" id="PTHR10334">
    <property type="entry name" value="CYSTEINE-RICH SECRETORY PROTEIN-RELATED"/>
    <property type="match status" value="1"/>
</dbReference>
<keyword evidence="6" id="KW-0325">Glycoprotein</keyword>
<dbReference type="Proteomes" id="UP000694546">
    <property type="component" value="Chromosome 8"/>
</dbReference>
<dbReference type="SUPFAM" id="SSF55797">
    <property type="entry name" value="PR-1-like"/>
    <property type="match status" value="1"/>
</dbReference>
<evidence type="ECO:0000256" key="3">
    <source>
        <dbReference type="ARBA" id="ARBA00022525"/>
    </source>
</evidence>
<dbReference type="AlphaFoldDB" id="A0A8C5ADW0"/>
<dbReference type="GeneTree" id="ENSGT00940000158635"/>
<name>A0A8C5ADW0_GADMO</name>
<feature type="domain" description="SCP" evidence="8">
    <location>
        <begin position="68"/>
        <end position="218"/>
    </location>
</feature>
<reference evidence="9" key="2">
    <citation type="submission" date="2025-09" db="UniProtKB">
        <authorList>
            <consortium name="Ensembl"/>
        </authorList>
    </citation>
    <scope>IDENTIFICATION</scope>
</reference>
<feature type="signal peptide" evidence="7">
    <location>
        <begin position="1"/>
        <end position="16"/>
    </location>
</feature>
<dbReference type="SMART" id="SM00198">
    <property type="entry name" value="SCP"/>
    <property type="match status" value="1"/>
</dbReference>
<dbReference type="CTD" id="556658"/>